<dbReference type="InterPro" id="IPR038597">
    <property type="entry name" value="GGGP/HepGP_synthase_sf"/>
</dbReference>
<evidence type="ECO:0000313" key="1">
    <source>
        <dbReference type="EMBL" id="SVE24364.1"/>
    </source>
</evidence>
<gene>
    <name evidence="1" type="ORF">METZ01_LOCUS477218</name>
</gene>
<dbReference type="EMBL" id="UINC01203895">
    <property type="protein sequence ID" value="SVE24364.1"/>
    <property type="molecule type" value="Genomic_DNA"/>
</dbReference>
<dbReference type="Gene3D" id="3.20.20.390">
    <property type="entry name" value="FMN-linked oxidoreductases"/>
    <property type="match status" value="1"/>
</dbReference>
<protein>
    <recommendedName>
        <fullName evidence="2">Geranylgeranylglyceryl/heptaprenylglyceryl phosphate synthase</fullName>
    </recommendedName>
</protein>
<proteinExistence type="predicted"/>
<reference evidence="1" key="1">
    <citation type="submission" date="2018-05" db="EMBL/GenBank/DDBJ databases">
        <authorList>
            <person name="Lanie J.A."/>
            <person name="Ng W.-L."/>
            <person name="Kazmierczak K.M."/>
            <person name="Andrzejewski T.M."/>
            <person name="Davidsen T.M."/>
            <person name="Wayne K.J."/>
            <person name="Tettelin H."/>
            <person name="Glass J.I."/>
            <person name="Rusch D."/>
            <person name="Podicherti R."/>
            <person name="Tsui H.-C.T."/>
            <person name="Winkler M.E."/>
        </authorList>
    </citation>
    <scope>NUCLEOTIDE SEQUENCE</scope>
</reference>
<sequence length="74" mass="8319">MNIYNYILENKKKGKKLFSILVDPDKQDKNELISIIEKAKSAKADFFFVGGSLLTNDSLDSCLSTLKEHADIPI</sequence>
<organism evidence="1">
    <name type="scientific">marine metagenome</name>
    <dbReference type="NCBI Taxonomy" id="408172"/>
    <lineage>
        <taxon>unclassified sequences</taxon>
        <taxon>metagenomes</taxon>
        <taxon>ecological metagenomes</taxon>
    </lineage>
</organism>
<evidence type="ECO:0008006" key="2">
    <source>
        <dbReference type="Google" id="ProtNLM"/>
    </source>
</evidence>
<dbReference type="AlphaFoldDB" id="A0A383BWT5"/>
<name>A0A383BWT5_9ZZZZ</name>
<feature type="non-terminal residue" evidence="1">
    <location>
        <position position="74"/>
    </location>
</feature>
<accession>A0A383BWT5</accession>